<feature type="transmembrane region" description="Helical" evidence="1">
    <location>
        <begin position="325"/>
        <end position="344"/>
    </location>
</feature>
<evidence type="ECO:0000256" key="1">
    <source>
        <dbReference type="SAM" id="Phobius"/>
    </source>
</evidence>
<evidence type="ECO:0008006" key="4">
    <source>
        <dbReference type="Google" id="ProtNLM"/>
    </source>
</evidence>
<gene>
    <name evidence="2" type="ORF">GO988_05055</name>
</gene>
<protein>
    <recommendedName>
        <fullName evidence="4">Glycosyltransferase RgtA/B/C/D-like domain-containing protein</fullName>
    </recommendedName>
</protein>
<feature type="transmembrane region" description="Helical" evidence="1">
    <location>
        <begin position="118"/>
        <end position="138"/>
    </location>
</feature>
<feature type="transmembrane region" description="Helical" evidence="1">
    <location>
        <begin position="459"/>
        <end position="476"/>
    </location>
</feature>
<name>A0A7K1TBA2_9BACT</name>
<keyword evidence="3" id="KW-1185">Reference proteome</keyword>
<feature type="transmembrane region" description="Helical" evidence="1">
    <location>
        <begin position="227"/>
        <end position="244"/>
    </location>
</feature>
<dbReference type="Proteomes" id="UP000441336">
    <property type="component" value="Unassembled WGS sequence"/>
</dbReference>
<evidence type="ECO:0000313" key="2">
    <source>
        <dbReference type="EMBL" id="MVN75688.1"/>
    </source>
</evidence>
<feature type="transmembrane region" description="Helical" evidence="1">
    <location>
        <begin position="205"/>
        <end position="221"/>
    </location>
</feature>
<proteinExistence type="predicted"/>
<feature type="transmembrane region" description="Helical" evidence="1">
    <location>
        <begin position="427"/>
        <end position="447"/>
    </location>
</feature>
<sequence>MTSRDTGFAPLTAAAPQLTRRTSRRLLLAAGLAQVLVLLATFGRLLGHPGQYLLVNHYDGIRSYYALATVLRQPLSQGLLDHGTNYPFGEYLFYTDIAPGFSIPLHGLVRAVPGLEPYGAYAFDLFILSGFALGTVLLLSMLRRLAVPAWLALVLSVALPWLAPQAIRLGVGHLALAYVPAVLGPLWVLQGLYGAWRAGRPLGRWWLGLGGALVAASWVHFYYLGIMGMWVGLFLVLWLGREALAARPWRALAGRAAAMLGATLVFTFGLLQVLDKRAGERPAGADGYDWIEWKFQVGSLFKGYVFNKVRFLFERTAGVPYESSAYLGAFALYGLVVVAVLAWVSRARRRRGLAGPALLPALPPATEPSRAWLHLLLLATLPLVLIALGEEIHLDNDYYVVHNYLNPFLWLHKLTVRVTQFRALGRFIWPFWWALLLGFSWYAGLAWRQAAARSSRGLQALWVLLAGLAVVDAVHATRHYHDNSQRDNLLRAPATAAIHELVGWPEPGRYQAILPLPYWHQGTKVDDAPYLGVDPDDPHCNNGYQLGLITGLPLMSNKAGRTPGYQAAELQSMFRPGGPDPALLARLDPRPILVFLDTAYYDGRNNYYREQLKDRPEVLALFERVPAFIQEQHMRRLRHQGSWSLYEWQARK</sequence>
<comment type="caution">
    <text evidence="2">The sequence shown here is derived from an EMBL/GenBank/DDBJ whole genome shotgun (WGS) entry which is preliminary data.</text>
</comment>
<keyword evidence="1" id="KW-0472">Membrane</keyword>
<feature type="transmembrane region" description="Helical" evidence="1">
    <location>
        <begin position="145"/>
        <end position="163"/>
    </location>
</feature>
<feature type="transmembrane region" description="Helical" evidence="1">
    <location>
        <begin position="256"/>
        <end position="274"/>
    </location>
</feature>
<accession>A0A7K1TBA2</accession>
<dbReference type="RefSeq" id="WP_157562408.1">
    <property type="nucleotide sequence ID" value="NZ_WQKZ01000001.1"/>
</dbReference>
<organism evidence="2 3">
    <name type="scientific">Hymenobacter ginkgonis</name>
    <dbReference type="NCBI Taxonomy" id="2682976"/>
    <lineage>
        <taxon>Bacteria</taxon>
        <taxon>Pseudomonadati</taxon>
        <taxon>Bacteroidota</taxon>
        <taxon>Cytophagia</taxon>
        <taxon>Cytophagales</taxon>
        <taxon>Hymenobacteraceae</taxon>
        <taxon>Hymenobacter</taxon>
    </lineage>
</organism>
<evidence type="ECO:0000313" key="3">
    <source>
        <dbReference type="Proteomes" id="UP000441336"/>
    </source>
</evidence>
<reference evidence="2 3" key="1">
    <citation type="submission" date="2019-12" db="EMBL/GenBank/DDBJ databases">
        <title>Hymenobacter sp. HMF4947 Genome sequencing and assembly.</title>
        <authorList>
            <person name="Kang H."/>
            <person name="Cha I."/>
            <person name="Kim H."/>
            <person name="Joh K."/>
        </authorList>
    </citation>
    <scope>NUCLEOTIDE SEQUENCE [LARGE SCALE GENOMIC DNA]</scope>
    <source>
        <strain evidence="2 3">HMF4947</strain>
    </source>
</reference>
<keyword evidence="1" id="KW-0812">Transmembrane</keyword>
<dbReference type="EMBL" id="WQKZ01000001">
    <property type="protein sequence ID" value="MVN75688.1"/>
    <property type="molecule type" value="Genomic_DNA"/>
</dbReference>
<dbReference type="AlphaFoldDB" id="A0A7K1TBA2"/>
<keyword evidence="1" id="KW-1133">Transmembrane helix</keyword>
<feature type="transmembrane region" description="Helical" evidence="1">
    <location>
        <begin position="175"/>
        <end position="193"/>
    </location>
</feature>
<feature type="transmembrane region" description="Helical" evidence="1">
    <location>
        <begin position="26"/>
        <end position="46"/>
    </location>
</feature>